<protein>
    <submittedName>
        <fullName evidence="2">Uncharacterized protein</fullName>
    </submittedName>
</protein>
<comment type="caution">
    <text evidence="2">The sequence shown here is derived from an EMBL/GenBank/DDBJ whole genome shotgun (WGS) entry which is preliminary data.</text>
</comment>
<accession>K5DP12</accession>
<proteinExistence type="predicted"/>
<feature type="region of interest" description="Disordered" evidence="1">
    <location>
        <begin position="1"/>
        <end position="40"/>
    </location>
</feature>
<dbReference type="EMBL" id="AMCW01000003">
    <property type="protein sequence ID" value="EKK04614.1"/>
    <property type="molecule type" value="Genomic_DNA"/>
</dbReference>
<dbReference type="AlphaFoldDB" id="K5DP12"/>
<reference evidence="2 3" key="1">
    <citation type="journal article" date="2013" name="Mar. Genomics">
        <title>Expression of sulfatases in Rhodopirellula baltica and the diversity of sulfatases in the genus Rhodopirellula.</title>
        <authorList>
            <person name="Wegner C.E."/>
            <person name="Richter-Heitmann T."/>
            <person name="Klindworth A."/>
            <person name="Klockow C."/>
            <person name="Richter M."/>
            <person name="Achstetter T."/>
            <person name="Glockner F.O."/>
            <person name="Harder J."/>
        </authorList>
    </citation>
    <scope>NUCLEOTIDE SEQUENCE [LARGE SCALE GENOMIC DNA]</scope>
    <source>
        <strain evidence="2 3">SH28</strain>
    </source>
</reference>
<organism evidence="2 3">
    <name type="scientific">Rhodopirellula baltica SH28</name>
    <dbReference type="NCBI Taxonomy" id="993517"/>
    <lineage>
        <taxon>Bacteria</taxon>
        <taxon>Pseudomonadati</taxon>
        <taxon>Planctomycetota</taxon>
        <taxon>Planctomycetia</taxon>
        <taxon>Pirellulales</taxon>
        <taxon>Pirellulaceae</taxon>
        <taxon>Rhodopirellula</taxon>
    </lineage>
</organism>
<sequence length="40" mass="4486">MNGQMGWMNGREHDVHAQDLRANWSSDDVRPKGYPATSAV</sequence>
<evidence type="ECO:0000313" key="2">
    <source>
        <dbReference type="EMBL" id="EKK04614.1"/>
    </source>
</evidence>
<feature type="compositionally biased region" description="Basic and acidic residues" evidence="1">
    <location>
        <begin position="10"/>
        <end position="19"/>
    </location>
</feature>
<evidence type="ECO:0000256" key="1">
    <source>
        <dbReference type="SAM" id="MobiDB-lite"/>
    </source>
</evidence>
<evidence type="ECO:0000313" key="3">
    <source>
        <dbReference type="Proteomes" id="UP000007993"/>
    </source>
</evidence>
<dbReference type="Proteomes" id="UP000007993">
    <property type="component" value="Unassembled WGS sequence"/>
</dbReference>
<gene>
    <name evidence="2" type="ORF">RBSH_00053</name>
</gene>
<name>K5DP12_RHOBT</name>